<dbReference type="Proteomes" id="UP001596978">
    <property type="component" value="Unassembled WGS sequence"/>
</dbReference>
<keyword evidence="3" id="KW-1185">Reference proteome</keyword>
<dbReference type="InterPro" id="IPR039375">
    <property type="entry name" value="NodN-like"/>
</dbReference>
<name>A0ABW3CZV5_9FLAO</name>
<protein>
    <submittedName>
        <fullName evidence="2">MaoC family dehydratase</fullName>
    </submittedName>
</protein>
<sequence>MDQLICKDLTSFKTYEGKDLPTGKWLTVSQKMINSFAEATQDFQWIHVDIAKSKKHSPFKKPIAHGFLSVSLLSKMLTDIVTVESVKMGVNYGLNKVRFPHPVPVDSRLRLHGKIEKTEPYGDNGLKITWVCTIEIENVEKPACVAEFVSLMFE</sequence>
<dbReference type="PANTHER" id="PTHR42993">
    <property type="entry name" value="MAOC-LIKE DEHYDRATASE DOMAIN-CONTAINING PROTEIN"/>
    <property type="match status" value="1"/>
</dbReference>
<comment type="caution">
    <text evidence="2">The sequence shown here is derived from an EMBL/GenBank/DDBJ whole genome shotgun (WGS) entry which is preliminary data.</text>
</comment>
<gene>
    <name evidence="2" type="ORF">ACFQ1M_09325</name>
</gene>
<dbReference type="InterPro" id="IPR002539">
    <property type="entry name" value="MaoC-like_dom"/>
</dbReference>
<evidence type="ECO:0000313" key="3">
    <source>
        <dbReference type="Proteomes" id="UP001596978"/>
    </source>
</evidence>
<dbReference type="Pfam" id="PF01575">
    <property type="entry name" value="MaoC_dehydratas"/>
    <property type="match status" value="1"/>
</dbReference>
<feature type="domain" description="MaoC-like" evidence="1">
    <location>
        <begin position="15"/>
        <end position="117"/>
    </location>
</feature>
<dbReference type="InterPro" id="IPR029069">
    <property type="entry name" value="HotDog_dom_sf"/>
</dbReference>
<dbReference type="EMBL" id="JBHTJH010000005">
    <property type="protein sequence ID" value="MFD0862412.1"/>
    <property type="molecule type" value="Genomic_DNA"/>
</dbReference>
<dbReference type="SUPFAM" id="SSF54637">
    <property type="entry name" value="Thioesterase/thiol ester dehydrase-isomerase"/>
    <property type="match status" value="1"/>
</dbReference>
<evidence type="ECO:0000259" key="1">
    <source>
        <dbReference type="Pfam" id="PF01575"/>
    </source>
</evidence>
<reference evidence="3" key="1">
    <citation type="journal article" date="2019" name="Int. J. Syst. Evol. Microbiol.">
        <title>The Global Catalogue of Microorganisms (GCM) 10K type strain sequencing project: providing services to taxonomists for standard genome sequencing and annotation.</title>
        <authorList>
            <consortium name="The Broad Institute Genomics Platform"/>
            <consortium name="The Broad Institute Genome Sequencing Center for Infectious Disease"/>
            <person name="Wu L."/>
            <person name="Ma J."/>
        </authorList>
    </citation>
    <scope>NUCLEOTIDE SEQUENCE [LARGE SCALE GENOMIC DNA]</scope>
    <source>
        <strain evidence="3">CCUG 62952</strain>
    </source>
</reference>
<organism evidence="2 3">
    <name type="scientific">Sungkyunkwania multivorans</name>
    <dbReference type="NCBI Taxonomy" id="1173618"/>
    <lineage>
        <taxon>Bacteria</taxon>
        <taxon>Pseudomonadati</taxon>
        <taxon>Bacteroidota</taxon>
        <taxon>Flavobacteriia</taxon>
        <taxon>Flavobacteriales</taxon>
        <taxon>Flavobacteriaceae</taxon>
        <taxon>Sungkyunkwania</taxon>
    </lineage>
</organism>
<evidence type="ECO:0000313" key="2">
    <source>
        <dbReference type="EMBL" id="MFD0862412.1"/>
    </source>
</evidence>
<accession>A0ABW3CZV5</accession>
<dbReference type="PANTHER" id="PTHR42993:SF1">
    <property type="entry name" value="MAOC-LIKE DEHYDRATASE DOMAIN-CONTAINING PROTEIN"/>
    <property type="match status" value="1"/>
</dbReference>
<dbReference type="CDD" id="cd03450">
    <property type="entry name" value="NodN"/>
    <property type="match status" value="1"/>
</dbReference>
<dbReference type="Gene3D" id="3.10.129.10">
    <property type="entry name" value="Hotdog Thioesterase"/>
    <property type="match status" value="1"/>
</dbReference>
<proteinExistence type="predicted"/>
<dbReference type="RefSeq" id="WP_386407349.1">
    <property type="nucleotide sequence ID" value="NZ_JBHTJH010000005.1"/>
</dbReference>